<keyword evidence="6" id="KW-1185">Reference proteome</keyword>
<name>A0A1G4TFY7_9CAUL</name>
<dbReference type="InterPro" id="IPR011711">
    <property type="entry name" value="GntR_C"/>
</dbReference>
<evidence type="ECO:0000259" key="4">
    <source>
        <dbReference type="PROSITE" id="PS50949"/>
    </source>
</evidence>
<accession>A0A1G4TFY7</accession>
<dbReference type="EMBL" id="FMTS01000008">
    <property type="protein sequence ID" value="SCW80274.1"/>
    <property type="molecule type" value="Genomic_DNA"/>
</dbReference>
<proteinExistence type="predicted"/>
<dbReference type="GO" id="GO:0003700">
    <property type="term" value="F:DNA-binding transcription factor activity"/>
    <property type="evidence" value="ECO:0007669"/>
    <property type="project" value="InterPro"/>
</dbReference>
<sequence length="288" mass="32777">MTDSKRKPLYISGGHVILPASRGTDTNARTTKPALNPKKAKMITSPDKEPRFYQAVGQDLIERIMSGEFKAVERLPSERELAAAYDVGRAVIRDALVMLEVKGLVEVRQGSGIYVTRRAWEAQALKLNDIPASQMPEALPAAGPFELLQARQWLESHIARLAATYATDFDLKAISEAYEDHQRAPYGEVKEAMDIRFHLTIARATQNMELVAVVQQLRNRRENNPLWARLSERIRDPNYRDRWVMDHNELVDALLRRDPEGAYVAMWRHIENVRKFLESQMNDGSEAG</sequence>
<dbReference type="PROSITE" id="PS50949">
    <property type="entry name" value="HTH_GNTR"/>
    <property type="match status" value="1"/>
</dbReference>
<dbReference type="SUPFAM" id="SSF46785">
    <property type="entry name" value="Winged helix' DNA-binding domain"/>
    <property type="match status" value="1"/>
</dbReference>
<dbReference type="InterPro" id="IPR008920">
    <property type="entry name" value="TF_FadR/GntR_C"/>
</dbReference>
<evidence type="ECO:0000256" key="3">
    <source>
        <dbReference type="ARBA" id="ARBA00023163"/>
    </source>
</evidence>
<dbReference type="STRING" id="260084.SAMN02927928_3515"/>
<dbReference type="PANTHER" id="PTHR43537">
    <property type="entry name" value="TRANSCRIPTIONAL REGULATOR, GNTR FAMILY"/>
    <property type="match status" value="1"/>
</dbReference>
<evidence type="ECO:0000313" key="6">
    <source>
        <dbReference type="Proteomes" id="UP000199150"/>
    </source>
</evidence>
<keyword evidence="3" id="KW-0804">Transcription</keyword>
<dbReference type="Gene3D" id="1.20.120.530">
    <property type="entry name" value="GntR ligand-binding domain-like"/>
    <property type="match status" value="1"/>
</dbReference>
<dbReference type="Pfam" id="PF07729">
    <property type="entry name" value="FCD"/>
    <property type="match status" value="1"/>
</dbReference>
<dbReference type="SMART" id="SM00345">
    <property type="entry name" value="HTH_GNTR"/>
    <property type="match status" value="1"/>
</dbReference>
<dbReference type="Gene3D" id="1.10.10.10">
    <property type="entry name" value="Winged helix-like DNA-binding domain superfamily/Winged helix DNA-binding domain"/>
    <property type="match status" value="1"/>
</dbReference>
<dbReference type="SMART" id="SM00895">
    <property type="entry name" value="FCD"/>
    <property type="match status" value="1"/>
</dbReference>
<feature type="domain" description="HTH gntR-type" evidence="4">
    <location>
        <begin position="50"/>
        <end position="118"/>
    </location>
</feature>
<keyword evidence="2" id="KW-0238">DNA-binding</keyword>
<protein>
    <submittedName>
        <fullName evidence="5">Transcriptional regulator, GntR family</fullName>
    </submittedName>
</protein>
<organism evidence="5 6">
    <name type="scientific">Asticcacaulis taihuensis</name>
    <dbReference type="NCBI Taxonomy" id="260084"/>
    <lineage>
        <taxon>Bacteria</taxon>
        <taxon>Pseudomonadati</taxon>
        <taxon>Pseudomonadota</taxon>
        <taxon>Alphaproteobacteria</taxon>
        <taxon>Caulobacterales</taxon>
        <taxon>Caulobacteraceae</taxon>
        <taxon>Asticcacaulis</taxon>
    </lineage>
</organism>
<keyword evidence="1" id="KW-0805">Transcription regulation</keyword>
<dbReference type="InterPro" id="IPR036390">
    <property type="entry name" value="WH_DNA-bd_sf"/>
</dbReference>
<dbReference type="InterPro" id="IPR036388">
    <property type="entry name" value="WH-like_DNA-bd_sf"/>
</dbReference>
<dbReference type="InterPro" id="IPR000524">
    <property type="entry name" value="Tscrpt_reg_HTH_GntR"/>
</dbReference>
<gene>
    <name evidence="5" type="ORF">SAMN02927928_3515</name>
</gene>
<evidence type="ECO:0000313" key="5">
    <source>
        <dbReference type="EMBL" id="SCW80274.1"/>
    </source>
</evidence>
<dbReference type="SUPFAM" id="SSF48008">
    <property type="entry name" value="GntR ligand-binding domain-like"/>
    <property type="match status" value="1"/>
</dbReference>
<dbReference type="Proteomes" id="UP000199150">
    <property type="component" value="Unassembled WGS sequence"/>
</dbReference>
<dbReference type="GO" id="GO:0003677">
    <property type="term" value="F:DNA binding"/>
    <property type="evidence" value="ECO:0007669"/>
    <property type="project" value="UniProtKB-KW"/>
</dbReference>
<evidence type="ECO:0000256" key="2">
    <source>
        <dbReference type="ARBA" id="ARBA00023125"/>
    </source>
</evidence>
<dbReference type="PRINTS" id="PR00035">
    <property type="entry name" value="HTHGNTR"/>
</dbReference>
<dbReference type="AlphaFoldDB" id="A0A1G4TFY7"/>
<dbReference type="Pfam" id="PF00392">
    <property type="entry name" value="GntR"/>
    <property type="match status" value="1"/>
</dbReference>
<dbReference type="CDD" id="cd07377">
    <property type="entry name" value="WHTH_GntR"/>
    <property type="match status" value="1"/>
</dbReference>
<dbReference type="PANTHER" id="PTHR43537:SF5">
    <property type="entry name" value="UXU OPERON TRANSCRIPTIONAL REGULATOR"/>
    <property type="match status" value="1"/>
</dbReference>
<reference evidence="6" key="1">
    <citation type="submission" date="2016-10" db="EMBL/GenBank/DDBJ databases">
        <authorList>
            <person name="Varghese N."/>
            <person name="Submissions S."/>
        </authorList>
    </citation>
    <scope>NUCLEOTIDE SEQUENCE [LARGE SCALE GENOMIC DNA]</scope>
    <source>
        <strain evidence="6">CGMCC 1.3431</strain>
    </source>
</reference>
<evidence type="ECO:0000256" key="1">
    <source>
        <dbReference type="ARBA" id="ARBA00023015"/>
    </source>
</evidence>